<dbReference type="AlphaFoldDB" id="A0AAW3WV93"/>
<gene>
    <name evidence="1" type="ORF">H8J20_22245</name>
</gene>
<dbReference type="InterPro" id="IPR056912">
    <property type="entry name" value="Phage_JBD30_tail_term-like"/>
</dbReference>
<evidence type="ECO:0000313" key="1">
    <source>
        <dbReference type="EMBL" id="MBC3214863.1"/>
    </source>
</evidence>
<dbReference type="EMBL" id="JACNYO010000030">
    <property type="protein sequence ID" value="MBC3214863.1"/>
    <property type="molecule type" value="Genomic_DNA"/>
</dbReference>
<dbReference type="Pfam" id="PF23840">
    <property type="entry name" value="Phage_tail_terminator"/>
    <property type="match status" value="1"/>
</dbReference>
<accession>A0AAW3WV93</accession>
<proteinExistence type="predicted"/>
<dbReference type="Proteomes" id="UP000659084">
    <property type="component" value="Unassembled WGS sequence"/>
</dbReference>
<comment type="caution">
    <text evidence="1">The sequence shown here is derived from an EMBL/GenBank/DDBJ whole genome shotgun (WGS) entry which is preliminary data.</text>
</comment>
<organism evidence="1 2">
    <name type="scientific">Serratia fonticola</name>
    <dbReference type="NCBI Taxonomy" id="47917"/>
    <lineage>
        <taxon>Bacteria</taxon>
        <taxon>Pseudomonadati</taxon>
        <taxon>Pseudomonadota</taxon>
        <taxon>Gammaproteobacteria</taxon>
        <taxon>Enterobacterales</taxon>
        <taxon>Yersiniaceae</taxon>
        <taxon>Serratia</taxon>
    </lineage>
</organism>
<dbReference type="RefSeq" id="WP_179253441.1">
    <property type="nucleotide sequence ID" value="NZ_JACBIV010000024.1"/>
</dbReference>
<evidence type="ECO:0000313" key="2">
    <source>
        <dbReference type="Proteomes" id="UP000659084"/>
    </source>
</evidence>
<sequence length="170" mass="18291">MITDYLFCEPLIVERLREQVPDLVEVTNAARLATIDTDNPFSPSVYVIYMGDAISPGPTATGGIQAQAQSVIQFWATVLTVYIADGRGIGQGVNTEAGPWMSKIIEALSGWAPDAKLCKPLSRAAMSLPVDYEGGYGYFPLVFQTQLIFPNGAQANGGKSDFYKGAHPRG</sequence>
<name>A0AAW3WV93_SERFO</name>
<reference evidence="1" key="1">
    <citation type="submission" date="2020-08" db="EMBL/GenBank/DDBJ databases">
        <title>Food and environmental bacterial isolates.</title>
        <authorList>
            <person name="Richter L."/>
            <person name="Du Plessis E.M."/>
            <person name="Duvenage S."/>
            <person name="Allam M."/>
            <person name="Korsten L."/>
        </authorList>
    </citation>
    <scope>NUCLEOTIDE SEQUENCE</scope>
    <source>
        <strain evidence="1">UPMP2127</strain>
    </source>
</reference>
<protein>
    <submittedName>
        <fullName evidence="1">Uncharacterized protein</fullName>
    </submittedName>
</protein>